<evidence type="ECO:0000256" key="7">
    <source>
        <dbReference type="ARBA" id="ARBA00022975"/>
    </source>
</evidence>
<dbReference type="Pfam" id="PF00175">
    <property type="entry name" value="NAD_binding_1"/>
    <property type="match status" value="1"/>
</dbReference>
<dbReference type="InterPro" id="IPR019480">
    <property type="entry name" value="Dihydroorotate_DH_Fe-S-bd"/>
</dbReference>
<dbReference type="Pfam" id="PF10418">
    <property type="entry name" value="DHODB_Fe-S_bind"/>
    <property type="match status" value="1"/>
</dbReference>
<feature type="binding site" evidence="11 13">
    <location>
        <position position="226"/>
    </location>
    <ligand>
        <name>[2Fe-2S] cluster</name>
        <dbReference type="ChEBI" id="CHEBI:190135"/>
    </ligand>
</feature>
<dbReference type="PROSITE" id="PS51384">
    <property type="entry name" value="FAD_FR"/>
    <property type="match status" value="1"/>
</dbReference>
<dbReference type="InterPro" id="IPR012165">
    <property type="entry name" value="Cyt_c3_hydrogenase_gsu"/>
</dbReference>
<evidence type="ECO:0000256" key="2">
    <source>
        <dbReference type="ARBA" id="ARBA00022448"/>
    </source>
</evidence>
<dbReference type="GO" id="GO:0009055">
    <property type="term" value="F:electron transfer activity"/>
    <property type="evidence" value="ECO:0007669"/>
    <property type="project" value="UniProtKB-UniRule"/>
</dbReference>
<feature type="binding site" evidence="11 12">
    <location>
        <begin position="77"/>
        <end position="78"/>
    </location>
    <ligand>
        <name>FAD</name>
        <dbReference type="ChEBI" id="CHEBI:57692"/>
    </ligand>
</feature>
<gene>
    <name evidence="11" type="primary">pyrK</name>
    <name evidence="15" type="ORF">H8E79_05750</name>
</gene>
<dbReference type="InterPro" id="IPR037117">
    <property type="entry name" value="Dihydroorotate_DH_ele_sf"/>
</dbReference>
<dbReference type="Gene3D" id="2.10.240.10">
    <property type="entry name" value="Dihydroorotate dehydrogenase, electron transfer subunit"/>
    <property type="match status" value="1"/>
</dbReference>
<dbReference type="InterPro" id="IPR050353">
    <property type="entry name" value="PyrK_electron_transfer"/>
</dbReference>
<dbReference type="AlphaFoldDB" id="A0A8J6N6L6"/>
<accession>A0A8J6N6L6</accession>
<evidence type="ECO:0000256" key="13">
    <source>
        <dbReference type="PIRSR" id="PIRSR006816-2"/>
    </source>
</evidence>
<keyword evidence="10 11" id="KW-0411">Iron-sulfur</keyword>
<keyword evidence="5 11" id="KW-0479">Metal-binding</keyword>
<comment type="pathway">
    <text evidence="11">Pyrimidine metabolism; UMP biosynthesis via de novo pathway; orotate from (S)-dihydroorotate (NAD(+) route): step 1/1.</text>
</comment>
<comment type="subunit">
    <text evidence="11">Heterotetramer of 2 PyrK and 2 PyrD type B subunits.</text>
</comment>
<dbReference type="InterPro" id="IPR001433">
    <property type="entry name" value="OxRdtase_FAD/NAD-bd"/>
</dbReference>
<dbReference type="Proteomes" id="UP000599024">
    <property type="component" value="Unassembled WGS sequence"/>
</dbReference>
<dbReference type="GO" id="GO:0050660">
    <property type="term" value="F:flavin adenine dinucleotide binding"/>
    <property type="evidence" value="ECO:0007669"/>
    <property type="project" value="InterPro"/>
</dbReference>
<evidence type="ECO:0000313" key="16">
    <source>
        <dbReference type="Proteomes" id="UP000599024"/>
    </source>
</evidence>
<reference evidence="15 16" key="1">
    <citation type="submission" date="2020-08" db="EMBL/GenBank/DDBJ databases">
        <title>Bridging the membrane lipid divide: bacteria of the FCB group superphylum have the potential to synthesize archaeal ether lipids.</title>
        <authorList>
            <person name="Villanueva L."/>
            <person name="Von Meijenfeldt F.A.B."/>
            <person name="Westbye A.B."/>
            <person name="Yadav S."/>
            <person name="Hopmans E.C."/>
            <person name="Dutilh B.E."/>
            <person name="Sinninghe Damste J.S."/>
        </authorList>
    </citation>
    <scope>NUCLEOTIDE SEQUENCE [LARGE SCALE GENOMIC DNA]</scope>
    <source>
        <strain evidence="15">NIOZ-UU81</strain>
    </source>
</reference>
<dbReference type="UniPathway" id="UPA00070">
    <property type="reaction ID" value="UER00945"/>
</dbReference>
<dbReference type="GO" id="GO:0044205">
    <property type="term" value="P:'de novo' UMP biosynthetic process"/>
    <property type="evidence" value="ECO:0007669"/>
    <property type="project" value="UniProtKB-UniRule"/>
</dbReference>
<dbReference type="PANTHER" id="PTHR43513">
    <property type="entry name" value="DIHYDROOROTATE DEHYDROGENASE B (NAD(+)), ELECTRON TRANSFER SUBUNIT"/>
    <property type="match status" value="1"/>
</dbReference>
<dbReference type="GO" id="GO:0016491">
    <property type="term" value="F:oxidoreductase activity"/>
    <property type="evidence" value="ECO:0007669"/>
    <property type="project" value="InterPro"/>
</dbReference>
<feature type="binding site" evidence="11 12">
    <location>
        <begin position="54"/>
        <end position="57"/>
    </location>
    <ligand>
        <name>FAD</name>
        <dbReference type="ChEBI" id="CHEBI:57692"/>
    </ligand>
</feature>
<comment type="cofactor">
    <cofactor evidence="13">
        <name>[2Fe-2S] cluster</name>
        <dbReference type="ChEBI" id="CHEBI:190135"/>
    </cofactor>
    <text evidence="13">Binds 1 [2Fe-2S] cluster per subunit.</text>
</comment>
<dbReference type="GO" id="GO:0046872">
    <property type="term" value="F:metal ion binding"/>
    <property type="evidence" value="ECO:0007669"/>
    <property type="project" value="UniProtKB-KW"/>
</dbReference>
<dbReference type="PANTHER" id="PTHR43513:SF3">
    <property type="entry name" value="DIHYDROOROTATE DEHYDROGENASE B (NAD(+)), ELECTRON TRANSFER SUBUNIT-RELATED"/>
    <property type="match status" value="1"/>
</dbReference>
<dbReference type="Gene3D" id="3.40.50.80">
    <property type="entry name" value="Nucleotide-binding domain of ferredoxin-NADP reductase (FNR) module"/>
    <property type="match status" value="1"/>
</dbReference>
<dbReference type="GO" id="GO:0051537">
    <property type="term" value="F:2 iron, 2 sulfur cluster binding"/>
    <property type="evidence" value="ECO:0007669"/>
    <property type="project" value="UniProtKB-KW"/>
</dbReference>
<evidence type="ECO:0000256" key="4">
    <source>
        <dbReference type="ARBA" id="ARBA00022714"/>
    </source>
</evidence>
<dbReference type="SUPFAM" id="SSF52343">
    <property type="entry name" value="Ferredoxin reductase-like, C-terminal NADP-linked domain"/>
    <property type="match status" value="1"/>
</dbReference>
<evidence type="ECO:0000256" key="12">
    <source>
        <dbReference type="PIRSR" id="PIRSR006816-1"/>
    </source>
</evidence>
<name>A0A8J6N6L6_9BACT</name>
<feature type="binding site" evidence="11 13">
    <location>
        <position position="247"/>
    </location>
    <ligand>
        <name>[2Fe-2S] cluster</name>
        <dbReference type="ChEBI" id="CHEBI:190135"/>
    </ligand>
</feature>
<comment type="cofactor">
    <cofactor evidence="11 12">
        <name>FAD</name>
        <dbReference type="ChEBI" id="CHEBI:57692"/>
    </cofactor>
    <text evidence="11 12">Binds 1 FAD per subunit.</text>
</comment>
<evidence type="ECO:0000256" key="11">
    <source>
        <dbReference type="HAMAP-Rule" id="MF_01211"/>
    </source>
</evidence>
<evidence type="ECO:0000256" key="10">
    <source>
        <dbReference type="ARBA" id="ARBA00023014"/>
    </source>
</evidence>
<dbReference type="InterPro" id="IPR023455">
    <property type="entry name" value="Dihydroorotate_DHASE_ETsu"/>
</dbReference>
<comment type="cofactor">
    <cofactor evidence="11">
        <name>[2Fe-2S] cluster</name>
        <dbReference type="ChEBI" id="CHEBI:190135"/>
    </cofactor>
    <text evidence="11">Binds 1 [2Fe-2S] cluster per subunit.</text>
</comment>
<proteinExistence type="inferred from homology"/>
<keyword evidence="2 11" id="KW-0813">Transport</keyword>
<comment type="similarity">
    <text evidence="1 11">Belongs to the PyrK family.</text>
</comment>
<dbReference type="InterPro" id="IPR017927">
    <property type="entry name" value="FAD-bd_FR_type"/>
</dbReference>
<evidence type="ECO:0000259" key="14">
    <source>
        <dbReference type="PROSITE" id="PS51384"/>
    </source>
</evidence>
<dbReference type="PRINTS" id="PR00409">
    <property type="entry name" value="PHDIOXRDTASE"/>
</dbReference>
<evidence type="ECO:0000313" key="15">
    <source>
        <dbReference type="EMBL" id="MBC8208653.1"/>
    </source>
</evidence>
<dbReference type="CDD" id="cd06218">
    <property type="entry name" value="DHOD_e_trans"/>
    <property type="match status" value="1"/>
</dbReference>
<comment type="caution">
    <text evidence="11">Lacks conserved residue(s) required for the propagation of feature annotation.</text>
</comment>
<comment type="caution">
    <text evidence="15">The sequence shown here is derived from an EMBL/GenBank/DDBJ whole genome shotgun (WGS) entry which is preliminary data.</text>
</comment>
<keyword evidence="9 11" id="KW-0408">Iron</keyword>
<evidence type="ECO:0000256" key="3">
    <source>
        <dbReference type="ARBA" id="ARBA00022630"/>
    </source>
</evidence>
<keyword evidence="6 11" id="KW-0274">FAD</keyword>
<keyword evidence="3 11" id="KW-0285">Flavoprotein</keyword>
<dbReference type="SUPFAM" id="SSF63380">
    <property type="entry name" value="Riboflavin synthase domain-like"/>
    <property type="match status" value="1"/>
</dbReference>
<organism evidence="15 16">
    <name type="scientific">Candidatus Desulfatifera sulfidica</name>
    <dbReference type="NCBI Taxonomy" id="2841691"/>
    <lineage>
        <taxon>Bacteria</taxon>
        <taxon>Pseudomonadati</taxon>
        <taxon>Thermodesulfobacteriota</taxon>
        <taxon>Desulfobulbia</taxon>
        <taxon>Desulfobulbales</taxon>
        <taxon>Desulfobulbaceae</taxon>
        <taxon>Candidatus Desulfatifera</taxon>
    </lineage>
</organism>
<keyword evidence="4 11" id="KW-0001">2Fe-2S</keyword>
<evidence type="ECO:0000256" key="9">
    <source>
        <dbReference type="ARBA" id="ARBA00023004"/>
    </source>
</evidence>
<feature type="domain" description="FAD-binding FR-type" evidence="14">
    <location>
        <begin position="3"/>
        <end position="102"/>
    </location>
</feature>
<feature type="binding site" evidence="11 13">
    <location>
        <position position="234"/>
    </location>
    <ligand>
        <name>[2Fe-2S] cluster</name>
        <dbReference type="ChEBI" id="CHEBI:190135"/>
    </ligand>
</feature>
<evidence type="ECO:0000256" key="6">
    <source>
        <dbReference type="ARBA" id="ARBA00022827"/>
    </source>
</evidence>
<sequence>MSRIQEKVQLIRSERLTDDNCRLTLASQSIAEAAVPGQFVMIQTASGHDPLLRRPFSIHQTRNDATFQIVFKIIGRGTSLLAHCREGEELSVLGPLGQGYRLQPDVPAILVGGGMGIAPLLFLARRLMEQQVLQAPPQVLLGARNADELLSFLNEFQALGVRVLTATDDGSHGHSGLVTDELKKLNPLSESVIYCCGPKPMMAAVATICRERALACQVSVETAMACGMGACLGCTVPLQDGSYGHACSDGPVFDAERILWTV</sequence>
<dbReference type="Gene3D" id="2.40.30.10">
    <property type="entry name" value="Translation factors"/>
    <property type="match status" value="1"/>
</dbReference>
<dbReference type="HAMAP" id="MF_01211">
    <property type="entry name" value="DHODB_Fe_S_bind"/>
    <property type="match status" value="1"/>
</dbReference>
<dbReference type="PIRSF" id="PIRSF006816">
    <property type="entry name" value="Cyc3_hyd_g"/>
    <property type="match status" value="1"/>
</dbReference>
<dbReference type="EMBL" id="JACNLK010000047">
    <property type="protein sequence ID" value="MBC8208653.1"/>
    <property type="molecule type" value="Genomic_DNA"/>
</dbReference>
<keyword evidence="8 11" id="KW-0249">Electron transport</keyword>
<feature type="binding site" evidence="11 13">
    <location>
        <position position="231"/>
    </location>
    <ligand>
        <name>[2Fe-2S] cluster</name>
        <dbReference type="ChEBI" id="CHEBI:190135"/>
    </ligand>
</feature>
<comment type="function">
    <text evidence="11">Responsible for channeling the electrons from the oxidation of dihydroorotate from the FMN redox center in the PyrD type B subunit to the ultimate electron acceptor NAD(+).</text>
</comment>
<evidence type="ECO:0000256" key="8">
    <source>
        <dbReference type="ARBA" id="ARBA00022982"/>
    </source>
</evidence>
<dbReference type="InterPro" id="IPR039261">
    <property type="entry name" value="FNR_nucleotide-bd"/>
</dbReference>
<keyword evidence="7 11" id="KW-0665">Pyrimidine biosynthesis</keyword>
<protein>
    <recommendedName>
        <fullName evidence="11">Dihydroorotate dehydrogenase B (NAD(+)), electron transfer subunit</fullName>
    </recommendedName>
    <alternativeName>
        <fullName evidence="11">Dihydroorotate oxidase B, electron transfer subunit</fullName>
    </alternativeName>
</protein>
<evidence type="ECO:0000256" key="1">
    <source>
        <dbReference type="ARBA" id="ARBA00006422"/>
    </source>
</evidence>
<dbReference type="InterPro" id="IPR017938">
    <property type="entry name" value="Riboflavin_synthase-like_b-brl"/>
</dbReference>
<evidence type="ECO:0000256" key="5">
    <source>
        <dbReference type="ARBA" id="ARBA00022723"/>
    </source>
</evidence>